<proteinExistence type="predicted"/>
<dbReference type="OrthoDB" id="1905666at2"/>
<feature type="domain" description="DUF4097" evidence="1">
    <location>
        <begin position="55"/>
        <end position="246"/>
    </location>
</feature>
<keyword evidence="2" id="KW-0449">Lipoprotein</keyword>
<dbReference type="Pfam" id="PF13349">
    <property type="entry name" value="DUF4097"/>
    <property type="match status" value="1"/>
</dbReference>
<protein>
    <submittedName>
        <fullName evidence="2">Putative lipoprotein</fullName>
    </submittedName>
</protein>
<dbReference type="EMBL" id="ASRV01000155">
    <property type="protein sequence ID" value="EOR21394.1"/>
    <property type="molecule type" value="Genomic_DNA"/>
</dbReference>
<evidence type="ECO:0000313" key="2">
    <source>
        <dbReference type="EMBL" id="EOR21394.1"/>
    </source>
</evidence>
<dbReference type="PATRIC" id="fig|1202534.3.peg.2685"/>
<accession>R9BWA1</accession>
<gene>
    <name evidence="2" type="ORF">A500_13546</name>
</gene>
<evidence type="ECO:0000313" key="3">
    <source>
        <dbReference type="Proteomes" id="UP000013988"/>
    </source>
</evidence>
<comment type="caution">
    <text evidence="2">The sequence shown here is derived from an EMBL/GenBank/DDBJ whole genome shotgun (WGS) entry which is preliminary data.</text>
</comment>
<keyword evidence="3" id="KW-1185">Reference proteome</keyword>
<dbReference type="AlphaFoldDB" id="R9BWA1"/>
<name>R9BWA1_9CLOT</name>
<dbReference type="Proteomes" id="UP000013988">
    <property type="component" value="Unassembled WGS sequence"/>
</dbReference>
<sequence>MRKISKIILIVSLTVTLLTGCGIRFGIESRRNNNSDDSVNYSGESINKTESIEGIDKIDIEIEVSNVTIINYEGNDIEISGTLGNLSRGVTVSKNSNKLVISEKAKKAFNININTNNASNLEIKIPNSYNKDIEFSFGVGEYNIKDLKVNDIDIQGGVGELLIENISFNKLDLSSGVGSVDIYTNERTGEIDIKGGVGDVNISLGDINGNLKFEGGMGSANIKIPSDAPVNIKTESGLGNSNIRAKTSGENKYIFDITMGIGELNITN</sequence>
<dbReference type="PROSITE" id="PS51257">
    <property type="entry name" value="PROKAR_LIPOPROTEIN"/>
    <property type="match status" value="1"/>
</dbReference>
<reference evidence="2 3" key="1">
    <citation type="submission" date="2013-03" db="EMBL/GenBank/DDBJ databases">
        <title>Whole genome shotgun sequencing of Clostridium sartagoforme AAU1.</title>
        <authorList>
            <person name="Joshi C.G."/>
            <person name="Duggirala S.M."/>
            <person name="Nathani N.M."/>
            <person name="Bhatt V.D."/>
            <person name="Patel A.K."/>
            <person name="Pandya P.R."/>
            <person name="KaPatel J.A."/>
        </authorList>
    </citation>
    <scope>NUCLEOTIDE SEQUENCE [LARGE SCALE GENOMIC DNA]</scope>
    <source>
        <strain evidence="2 3">AAU1</strain>
    </source>
</reference>
<evidence type="ECO:0000259" key="1">
    <source>
        <dbReference type="Pfam" id="PF13349"/>
    </source>
</evidence>
<dbReference type="InterPro" id="IPR025164">
    <property type="entry name" value="Toastrack_DUF4097"/>
</dbReference>
<organism evidence="2 3">
    <name type="scientific">Clostridium sartagoforme AAU1</name>
    <dbReference type="NCBI Taxonomy" id="1202534"/>
    <lineage>
        <taxon>Bacteria</taxon>
        <taxon>Bacillati</taxon>
        <taxon>Bacillota</taxon>
        <taxon>Clostridia</taxon>
        <taxon>Eubacteriales</taxon>
        <taxon>Clostridiaceae</taxon>
        <taxon>Clostridium</taxon>
    </lineage>
</organism>
<dbReference type="RefSeq" id="WP_016208008.1">
    <property type="nucleotide sequence ID" value="NZ_ASRV01000155.1"/>
</dbReference>